<dbReference type="AlphaFoldDB" id="A0A3M7M5U1"/>
<organism evidence="3 4">
    <name type="scientific">Pyrenophora seminiperda CCB06</name>
    <dbReference type="NCBI Taxonomy" id="1302712"/>
    <lineage>
        <taxon>Eukaryota</taxon>
        <taxon>Fungi</taxon>
        <taxon>Dikarya</taxon>
        <taxon>Ascomycota</taxon>
        <taxon>Pezizomycotina</taxon>
        <taxon>Dothideomycetes</taxon>
        <taxon>Pleosporomycetidae</taxon>
        <taxon>Pleosporales</taxon>
        <taxon>Pleosporineae</taxon>
        <taxon>Pleosporaceae</taxon>
        <taxon>Pyrenophora</taxon>
    </lineage>
</organism>
<keyword evidence="4" id="KW-1185">Reference proteome</keyword>
<evidence type="ECO:0000313" key="4">
    <source>
        <dbReference type="Proteomes" id="UP000265663"/>
    </source>
</evidence>
<dbReference type="OrthoDB" id="5313995at2759"/>
<reference evidence="3 4" key="1">
    <citation type="journal article" date="2014" name="PLoS ONE">
        <title>De novo Genome Assembly of the Fungal Plant Pathogen Pyrenophora semeniperda.</title>
        <authorList>
            <person name="Soliai M.M."/>
            <person name="Meyer S.E."/>
            <person name="Udall J.A."/>
            <person name="Elzinga D.E."/>
            <person name="Hermansen R.A."/>
            <person name="Bodily P.M."/>
            <person name="Hart A.A."/>
            <person name="Coleman C.E."/>
        </authorList>
    </citation>
    <scope>NUCLEOTIDE SEQUENCE [LARGE SCALE GENOMIC DNA]</scope>
    <source>
        <strain evidence="3 4">CCB06</strain>
        <tissue evidence="3">Mycelium</tissue>
    </source>
</reference>
<proteinExistence type="predicted"/>
<feature type="transmembrane region" description="Helical" evidence="1">
    <location>
        <begin position="127"/>
        <end position="147"/>
    </location>
</feature>
<feature type="transmembrane region" description="Helical" evidence="1">
    <location>
        <begin position="87"/>
        <end position="107"/>
    </location>
</feature>
<feature type="domain" description="DUF7704" evidence="2">
    <location>
        <begin position="9"/>
        <end position="145"/>
    </location>
</feature>
<evidence type="ECO:0000313" key="3">
    <source>
        <dbReference type="EMBL" id="RMZ69877.1"/>
    </source>
</evidence>
<keyword evidence="1" id="KW-0472">Membrane</keyword>
<sequence>MATAPPAPVPGLYRFVFLWLEPVSTLTGAVYAYFFQAMYLDLTHAASAPGADIPMATSVVLSQLANLYLGLSFIEASVLRATTDVKVWNTLMVCLLLADFGHLYSVLPIGRDIYWAYWRWNAIDYGNIPFVYFLALTRICMLLRVGFQKKGGVRLKST</sequence>
<dbReference type="Pfam" id="PF24803">
    <property type="entry name" value="DUF7704"/>
    <property type="match status" value="1"/>
</dbReference>
<dbReference type="Proteomes" id="UP000265663">
    <property type="component" value="Unassembled WGS sequence"/>
</dbReference>
<feature type="transmembrane region" description="Helical" evidence="1">
    <location>
        <begin position="12"/>
        <end position="35"/>
    </location>
</feature>
<keyword evidence="1" id="KW-0812">Transmembrane</keyword>
<dbReference type="EMBL" id="KE747823">
    <property type="protein sequence ID" value="RMZ69877.1"/>
    <property type="molecule type" value="Genomic_DNA"/>
</dbReference>
<name>A0A3M7M5U1_9PLEO</name>
<dbReference type="InterPro" id="IPR056121">
    <property type="entry name" value="DUF7704"/>
</dbReference>
<keyword evidence="1" id="KW-1133">Transmembrane helix</keyword>
<gene>
    <name evidence="3" type="ORF">GMOD_00008809</name>
</gene>
<dbReference type="PANTHER" id="PTHR37019:SF1">
    <property type="entry name" value="EXPERA DOMAIN-CONTAINING PROTEIN"/>
    <property type="match status" value="1"/>
</dbReference>
<evidence type="ECO:0000256" key="1">
    <source>
        <dbReference type="SAM" id="Phobius"/>
    </source>
</evidence>
<evidence type="ECO:0000259" key="2">
    <source>
        <dbReference type="Pfam" id="PF24803"/>
    </source>
</evidence>
<dbReference type="PANTHER" id="PTHR37019">
    <property type="entry name" value="CHROMOSOME 1, WHOLE GENOME SHOTGUN SEQUENCE"/>
    <property type="match status" value="1"/>
</dbReference>
<accession>A0A3M7M5U1</accession>
<protein>
    <recommendedName>
        <fullName evidence="2">DUF7704 domain-containing protein</fullName>
    </recommendedName>
</protein>